<dbReference type="NCBIfam" id="TIGR00466">
    <property type="entry name" value="kdsB"/>
    <property type="match status" value="1"/>
</dbReference>
<evidence type="ECO:0000256" key="3">
    <source>
        <dbReference type="ARBA" id="ARBA00022695"/>
    </source>
</evidence>
<proteinExistence type="inferred from homology"/>
<comment type="catalytic activity">
    <reaction evidence="5">
        <text>3-deoxy-alpha-D-manno-oct-2-ulosonate + CTP = CMP-3-deoxy-beta-D-manno-octulosonate + diphosphate</text>
        <dbReference type="Rhea" id="RHEA:23448"/>
        <dbReference type="ChEBI" id="CHEBI:33019"/>
        <dbReference type="ChEBI" id="CHEBI:37563"/>
        <dbReference type="ChEBI" id="CHEBI:85986"/>
        <dbReference type="ChEBI" id="CHEBI:85987"/>
        <dbReference type="EC" id="2.7.7.38"/>
    </reaction>
</comment>
<evidence type="ECO:0000313" key="7">
    <source>
        <dbReference type="Proteomes" id="UP001240589"/>
    </source>
</evidence>
<dbReference type="CDD" id="cd02517">
    <property type="entry name" value="CMP-KDO-Synthetase"/>
    <property type="match status" value="1"/>
</dbReference>
<organism evidence="6 7">
    <name type="scientific">Neisseria mucosa</name>
    <dbReference type="NCBI Taxonomy" id="488"/>
    <lineage>
        <taxon>Bacteria</taxon>
        <taxon>Pseudomonadati</taxon>
        <taxon>Pseudomonadota</taxon>
        <taxon>Betaproteobacteria</taxon>
        <taxon>Neisseriales</taxon>
        <taxon>Neisseriaceae</taxon>
        <taxon>Neisseria</taxon>
    </lineage>
</organism>
<evidence type="ECO:0000313" key="6">
    <source>
        <dbReference type="EMBL" id="MDK8361605.1"/>
    </source>
</evidence>
<sequence>MTEFVVLIPARLDSSRLPGKALADIHGKPMVVRVAEQAAKSKAARVVVATDHPDIQTACQAHGVEVVMTSKRHESGTTRLAEAAAALKLPQHLVVVNVQGDEPLIAPELIDRTAEVLVENNVQMATAAHELHDFDEFMNPNVVKVVLDKNRNAIYFSRAPIPYPRDAMRAEKCELPAETAVLRHIGIYAYRAGFLQRYAEMSVSPLETIESLEQLRVLWHGYPIAVETAKQAPAAGVDTQEDLDRVRAVFEAV</sequence>
<dbReference type="Gene3D" id="3.90.550.10">
    <property type="entry name" value="Spore Coat Polysaccharide Biosynthesis Protein SpsA, Chain A"/>
    <property type="match status" value="1"/>
</dbReference>
<dbReference type="GO" id="GO:0033468">
    <property type="term" value="P:CMP-keto-3-deoxy-D-manno-octulosonic acid biosynthetic process"/>
    <property type="evidence" value="ECO:0007669"/>
    <property type="project" value="UniProtKB-UniRule"/>
</dbReference>
<comment type="pathway">
    <text evidence="5">Nucleotide-sugar biosynthesis; CMP-3-deoxy-D-manno-octulosonate biosynthesis; CMP-3-deoxy-D-manno-octulosonate from 3-deoxy-D-manno-octulosonate and CTP: step 1/1.</text>
</comment>
<dbReference type="GO" id="GO:0009103">
    <property type="term" value="P:lipopolysaccharide biosynthetic process"/>
    <property type="evidence" value="ECO:0007669"/>
    <property type="project" value="UniProtKB-UniRule"/>
</dbReference>
<evidence type="ECO:0000256" key="5">
    <source>
        <dbReference type="HAMAP-Rule" id="MF_00057"/>
    </source>
</evidence>
<keyword evidence="4 5" id="KW-0448">Lipopolysaccharide biosynthesis</keyword>
<gene>
    <name evidence="5 6" type="primary">kdsB</name>
    <name evidence="6" type="ORF">QP792_05230</name>
</gene>
<dbReference type="HAMAP" id="MF_00057">
    <property type="entry name" value="KdsB"/>
    <property type="match status" value="1"/>
</dbReference>
<comment type="similarity">
    <text evidence="5">Belongs to the KdsB family.</text>
</comment>
<comment type="subcellular location">
    <subcellularLocation>
        <location evidence="5">Cytoplasm</location>
    </subcellularLocation>
    <subcellularLocation>
        <location evidence="1">Membrane</location>
    </subcellularLocation>
</comment>
<dbReference type="PANTHER" id="PTHR42866">
    <property type="entry name" value="3-DEOXY-MANNO-OCTULOSONATE CYTIDYLYLTRANSFERASE"/>
    <property type="match status" value="1"/>
</dbReference>
<dbReference type="NCBIfam" id="NF003952">
    <property type="entry name" value="PRK05450.1-5"/>
    <property type="match status" value="1"/>
</dbReference>
<dbReference type="InterPro" id="IPR029044">
    <property type="entry name" value="Nucleotide-diphossugar_trans"/>
</dbReference>
<dbReference type="InterPro" id="IPR004528">
    <property type="entry name" value="KdsB"/>
</dbReference>
<name>A0AAW6ZDL5_NEIMU</name>
<dbReference type="EC" id="2.7.7.38" evidence="5"/>
<accession>A0AAW6ZDL5</accession>
<dbReference type="PANTHER" id="PTHR42866:SF2">
    <property type="entry name" value="3-DEOXY-MANNO-OCTULOSONATE CYTIDYLYLTRANSFERASE, MITOCHONDRIAL"/>
    <property type="match status" value="1"/>
</dbReference>
<dbReference type="SUPFAM" id="SSF53448">
    <property type="entry name" value="Nucleotide-diphospho-sugar transferases"/>
    <property type="match status" value="1"/>
</dbReference>
<dbReference type="InterPro" id="IPR003329">
    <property type="entry name" value="Cytidylyl_trans"/>
</dbReference>
<keyword evidence="2 5" id="KW-0808">Transferase</keyword>
<dbReference type="FunFam" id="3.90.550.10:FF:000011">
    <property type="entry name" value="3-deoxy-manno-octulosonate cytidylyltransferase"/>
    <property type="match status" value="1"/>
</dbReference>
<dbReference type="NCBIfam" id="NF009905">
    <property type="entry name" value="PRK13368.1"/>
    <property type="match status" value="1"/>
</dbReference>
<comment type="caution">
    <text evidence="6">The sequence shown here is derived from an EMBL/GenBank/DDBJ whole genome shotgun (WGS) entry which is preliminary data.</text>
</comment>
<evidence type="ECO:0000256" key="2">
    <source>
        <dbReference type="ARBA" id="ARBA00022679"/>
    </source>
</evidence>
<evidence type="ECO:0000256" key="1">
    <source>
        <dbReference type="ARBA" id="ARBA00004370"/>
    </source>
</evidence>
<dbReference type="Pfam" id="PF02348">
    <property type="entry name" value="CTP_transf_3"/>
    <property type="match status" value="1"/>
</dbReference>
<keyword evidence="3 5" id="KW-0548">Nucleotidyltransferase</keyword>
<reference evidence="6" key="1">
    <citation type="submission" date="2023-05" db="EMBL/GenBank/DDBJ databases">
        <title>Genomic Catalog of Human Bladder Bacteria.</title>
        <authorList>
            <person name="Du J."/>
        </authorList>
    </citation>
    <scope>NUCLEOTIDE SEQUENCE</scope>
    <source>
        <strain evidence="6">UMB7974B</strain>
    </source>
</reference>
<dbReference type="Proteomes" id="UP001240589">
    <property type="component" value="Unassembled WGS sequence"/>
</dbReference>
<comment type="function">
    <text evidence="5">Activates KDO (a required 8-carbon sugar) for incorporation into bacterial lipopolysaccharide in Gram-negative bacteria.</text>
</comment>
<evidence type="ECO:0000256" key="4">
    <source>
        <dbReference type="ARBA" id="ARBA00022985"/>
    </source>
</evidence>
<dbReference type="EMBL" id="JASPBL010000020">
    <property type="protein sequence ID" value="MDK8361605.1"/>
    <property type="molecule type" value="Genomic_DNA"/>
</dbReference>
<dbReference type="GO" id="GO:0016020">
    <property type="term" value="C:membrane"/>
    <property type="evidence" value="ECO:0007669"/>
    <property type="project" value="UniProtKB-SubCell"/>
</dbReference>
<protein>
    <recommendedName>
        <fullName evidence="5">3-deoxy-manno-octulosonate cytidylyltransferase</fullName>
        <ecNumber evidence="5">2.7.7.38</ecNumber>
    </recommendedName>
    <alternativeName>
        <fullName evidence="5">CMP-2-keto-3-deoxyoctulosonic acid synthase</fullName>
        <shortName evidence="5">CKS</shortName>
        <shortName evidence="5">CMP-KDO synthase</shortName>
    </alternativeName>
</protein>
<dbReference type="GO" id="GO:0008690">
    <property type="term" value="F:3-deoxy-manno-octulosonate cytidylyltransferase activity"/>
    <property type="evidence" value="ECO:0007669"/>
    <property type="project" value="UniProtKB-UniRule"/>
</dbReference>
<dbReference type="AlphaFoldDB" id="A0AAW6ZDL5"/>
<keyword evidence="5" id="KW-0963">Cytoplasm</keyword>
<dbReference type="RefSeq" id="WP_154885160.1">
    <property type="nucleotide sequence ID" value="NZ_JASOLC010000020.1"/>
</dbReference>
<dbReference type="GO" id="GO:0005829">
    <property type="term" value="C:cytosol"/>
    <property type="evidence" value="ECO:0007669"/>
    <property type="project" value="TreeGrafter"/>
</dbReference>